<feature type="domain" description="HPt" evidence="21">
    <location>
        <begin position="809"/>
        <end position="908"/>
    </location>
</feature>
<dbReference type="GO" id="GO:0005524">
    <property type="term" value="F:ATP binding"/>
    <property type="evidence" value="ECO:0007669"/>
    <property type="project" value="UniProtKB-KW"/>
</dbReference>
<dbReference type="PANTHER" id="PTHR45339:SF5">
    <property type="entry name" value="HISTIDINE KINASE"/>
    <property type="match status" value="1"/>
</dbReference>
<evidence type="ECO:0000313" key="28">
    <source>
        <dbReference type="Proteomes" id="UP000247823"/>
    </source>
</evidence>
<name>A0A0G3SKY6_SERMA</name>
<evidence type="ECO:0000256" key="1">
    <source>
        <dbReference type="ARBA" id="ARBA00000085"/>
    </source>
</evidence>
<feature type="coiled-coil region" evidence="16">
    <location>
        <begin position="250"/>
        <end position="288"/>
    </location>
</feature>
<dbReference type="Pfam" id="PF02518">
    <property type="entry name" value="HATPase_c"/>
    <property type="match status" value="1"/>
</dbReference>
<reference evidence="22 27" key="3">
    <citation type="submission" date="2018-05" db="EMBL/GenBank/DDBJ databases">
        <title>Klebsiella quasipneumonaiae provides a window into carbapenemase gene transfer, plasmid rearrangements and nosocomial acquisition from the hospital environment.</title>
        <authorList>
            <person name="Mathers A.J."/>
            <person name="Vegesana K."/>
            <person name="Stoesser N."/>
            <person name="Crook D."/>
            <person name="Vaughan A."/>
            <person name="Barry K."/>
            <person name="Parikh H."/>
            <person name="Sebra R."/>
            <person name="Kotay S."/>
            <person name="Walker A.S."/>
            <person name="Sheppard A.E."/>
        </authorList>
    </citation>
    <scope>NUCLEOTIDE SEQUENCE [LARGE SCALE GENOMIC DNA]</scope>
    <source>
        <strain evidence="22 27">CAV1761</strain>
    </source>
</reference>
<dbReference type="SMART" id="SM00304">
    <property type="entry name" value="HAMP"/>
    <property type="match status" value="1"/>
</dbReference>
<dbReference type="Gene3D" id="3.40.50.2300">
    <property type="match status" value="1"/>
</dbReference>
<dbReference type="Proteomes" id="UP000050489">
    <property type="component" value="Unassembled WGS sequence"/>
</dbReference>
<dbReference type="Pfam" id="PF01627">
    <property type="entry name" value="Hpt"/>
    <property type="match status" value="1"/>
</dbReference>
<dbReference type="PROSITE" id="PS50885">
    <property type="entry name" value="HAMP"/>
    <property type="match status" value="1"/>
</dbReference>
<organism evidence="24 26">
    <name type="scientific">Serratia marcescens</name>
    <dbReference type="NCBI Taxonomy" id="615"/>
    <lineage>
        <taxon>Bacteria</taxon>
        <taxon>Pseudomonadati</taxon>
        <taxon>Pseudomonadota</taxon>
        <taxon>Gammaproteobacteria</taxon>
        <taxon>Enterobacterales</taxon>
        <taxon>Yersiniaceae</taxon>
        <taxon>Serratia</taxon>
    </lineage>
</organism>
<dbReference type="GO" id="GO:0000155">
    <property type="term" value="F:phosphorelay sensor kinase activity"/>
    <property type="evidence" value="ECO:0007669"/>
    <property type="project" value="InterPro"/>
</dbReference>
<evidence type="ECO:0000313" key="27">
    <source>
        <dbReference type="Proteomes" id="UP000245399"/>
    </source>
</evidence>
<reference evidence="25" key="6">
    <citation type="submission" date="2018-06" db="EMBL/GenBank/DDBJ databases">
        <authorList>
            <person name="Martins R.C."/>
            <person name="Perdigao-Neto L.V."/>
            <person name="Costa S.F."/>
            <person name="Levin A.S.S."/>
        </authorList>
    </citation>
    <scope>NUCLEOTIDE SEQUENCE</scope>
    <source>
        <strain evidence="25">1283</strain>
    </source>
</reference>
<dbReference type="InterPro" id="IPR011006">
    <property type="entry name" value="CheY-like_superfamily"/>
</dbReference>
<evidence type="ECO:0000256" key="5">
    <source>
        <dbReference type="ARBA" id="ARBA00022553"/>
    </source>
</evidence>
<keyword evidence="13 17" id="KW-0472">Membrane</keyword>
<dbReference type="InterPro" id="IPR003660">
    <property type="entry name" value="HAMP_dom"/>
</dbReference>
<dbReference type="PANTHER" id="PTHR45339">
    <property type="entry name" value="HYBRID SIGNAL TRANSDUCTION HISTIDINE KINASE J"/>
    <property type="match status" value="1"/>
</dbReference>
<dbReference type="InterPro" id="IPR005467">
    <property type="entry name" value="His_kinase_dom"/>
</dbReference>
<dbReference type="Proteomes" id="UP000247823">
    <property type="component" value="Unassembled WGS sequence"/>
</dbReference>
<feature type="domain" description="Response regulatory" evidence="19">
    <location>
        <begin position="665"/>
        <end position="781"/>
    </location>
</feature>
<dbReference type="SMART" id="SM00073">
    <property type="entry name" value="HPT"/>
    <property type="match status" value="1"/>
</dbReference>
<dbReference type="CDD" id="cd06225">
    <property type="entry name" value="HAMP"/>
    <property type="match status" value="1"/>
</dbReference>
<evidence type="ECO:0000259" key="18">
    <source>
        <dbReference type="PROSITE" id="PS50109"/>
    </source>
</evidence>
<accession>A0A0G3SKY6</accession>
<dbReference type="PROSITE" id="PS50110">
    <property type="entry name" value="RESPONSE_REGULATORY"/>
    <property type="match status" value="1"/>
</dbReference>
<keyword evidence="6 23" id="KW-0808">Transferase</keyword>
<dbReference type="Pfam" id="PF00672">
    <property type="entry name" value="HAMP"/>
    <property type="match status" value="1"/>
</dbReference>
<dbReference type="SUPFAM" id="SSF55874">
    <property type="entry name" value="ATPase domain of HSP90 chaperone/DNA topoisomerase II/histidine kinase"/>
    <property type="match status" value="1"/>
</dbReference>
<dbReference type="InterPro" id="IPR019247">
    <property type="entry name" value="Histidine_kinase_BarA_N"/>
</dbReference>
<dbReference type="InterPro" id="IPR036097">
    <property type="entry name" value="HisK_dim/P_sf"/>
</dbReference>
<evidence type="ECO:0000313" key="26">
    <source>
        <dbReference type="Proteomes" id="UP000050489"/>
    </source>
</evidence>
<proteinExistence type="predicted"/>
<evidence type="ECO:0000259" key="19">
    <source>
        <dbReference type="PROSITE" id="PS50110"/>
    </source>
</evidence>
<reference evidence="28" key="5">
    <citation type="submission" date="2018-06" db="EMBL/GenBank/DDBJ databases">
        <title>Serratia marcescens genome sequencing and assembly.</title>
        <authorList>
            <person name="Martins R.C."/>
            <person name="Perdigao-Neto L.V."/>
            <person name="Costa S.F."/>
            <person name="Levin A.S.S."/>
        </authorList>
    </citation>
    <scope>NUCLEOTIDE SEQUENCE [LARGE SCALE GENOMIC DNA]</scope>
    <source>
        <strain evidence="28">1283</strain>
    </source>
</reference>
<dbReference type="InterPro" id="IPR008207">
    <property type="entry name" value="Sig_transdc_His_kin_Hpt_dom"/>
</dbReference>
<dbReference type="EMBL" id="JAXABG010000002">
    <property type="protein sequence ID" value="MDX7081424.1"/>
    <property type="molecule type" value="Genomic_DNA"/>
</dbReference>
<dbReference type="Pfam" id="PF00512">
    <property type="entry name" value="HisKA"/>
    <property type="match status" value="1"/>
</dbReference>
<dbReference type="Gene3D" id="1.10.287.130">
    <property type="match status" value="1"/>
</dbReference>
<evidence type="ECO:0000256" key="11">
    <source>
        <dbReference type="ARBA" id="ARBA00022989"/>
    </source>
</evidence>
<dbReference type="SUPFAM" id="SSF158472">
    <property type="entry name" value="HAMP domain-like"/>
    <property type="match status" value="1"/>
</dbReference>
<comment type="catalytic activity">
    <reaction evidence="1">
        <text>ATP + protein L-histidine = ADP + protein N-phospho-L-histidine.</text>
        <dbReference type="EC" id="2.7.13.3"/>
    </reaction>
</comment>
<dbReference type="SUPFAM" id="SSF47384">
    <property type="entry name" value="Homodimeric domain of signal transducing histidine kinase"/>
    <property type="match status" value="1"/>
</dbReference>
<keyword evidence="7 17" id="KW-0812">Transmembrane</keyword>
<keyword evidence="4" id="KW-1003">Cell membrane</keyword>
<feature type="domain" description="HAMP" evidence="20">
    <location>
        <begin position="199"/>
        <end position="251"/>
    </location>
</feature>
<dbReference type="InterPro" id="IPR036890">
    <property type="entry name" value="HATPase_C_sf"/>
</dbReference>
<dbReference type="SMART" id="SM00448">
    <property type="entry name" value="REC"/>
    <property type="match status" value="1"/>
</dbReference>
<dbReference type="GeneID" id="98186589"/>
<evidence type="ECO:0000256" key="9">
    <source>
        <dbReference type="ARBA" id="ARBA00022777"/>
    </source>
</evidence>
<dbReference type="Proteomes" id="UP000245399">
    <property type="component" value="Chromosome"/>
</dbReference>
<dbReference type="SMART" id="SM00388">
    <property type="entry name" value="HisKA"/>
    <property type="match status" value="1"/>
</dbReference>
<evidence type="ECO:0000256" key="13">
    <source>
        <dbReference type="ARBA" id="ARBA00023136"/>
    </source>
</evidence>
<evidence type="ECO:0000256" key="12">
    <source>
        <dbReference type="ARBA" id="ARBA00023012"/>
    </source>
</evidence>
<comment type="subcellular location">
    <subcellularLocation>
        <location evidence="2">Cell membrane</location>
        <topology evidence="2">Multi-pass membrane protein</topology>
    </subcellularLocation>
</comment>
<dbReference type="FunFam" id="3.30.565.10:FF:000020">
    <property type="entry name" value="Histidine kinase"/>
    <property type="match status" value="1"/>
</dbReference>
<keyword evidence="9 24" id="KW-0418">Kinase</keyword>
<evidence type="ECO:0000313" key="22">
    <source>
        <dbReference type="EMBL" id="AWL68197.1"/>
    </source>
</evidence>
<dbReference type="Proteomes" id="UP001275057">
    <property type="component" value="Unassembled WGS sequence"/>
</dbReference>
<evidence type="ECO:0000256" key="16">
    <source>
        <dbReference type="SAM" id="Coils"/>
    </source>
</evidence>
<evidence type="ECO:0000259" key="21">
    <source>
        <dbReference type="PROSITE" id="PS50894"/>
    </source>
</evidence>
<sequence length="908" mass="101670">MTKYSLRARMMILILAPTLLIGLLLSTFFVVHRYNELQEQLVDAGASIIEPLAVASEYGMTFRSRESVRQLVSLLHRRHSDIVRSITVFDAQNNLFVTSNYHHNFAQLQLPKGVPLPTELMLTRRGDSLILRTPILSESQYPDETADGGSHPDNNLGYVAIELDLQSVRLQQYKEVFVSTLLLLLCMCIAILFAYRLMRDVTGPIRNMVNTVDRIRRGQLDSRVEGYMLGELHMLKNGINSMAMSLTAYHEEMQQNIDQATSDLRETLEQMEIQNVELDLAKKRAQEAARIKSEFLANMSHELRTPLNGVIGFTRQMLKTDLSATQTDYLQTIERSANNLLTIINDVLDFSKLEAGKLVLEHIPFALRETLDEVVVLLAPSAHDKGLELTLDVHNDVPEQVIGDSLRLQQIITNLLGNAIKFTETGNIDIRVELRKQLDRRVEVEVQIHDTGIGISERQQSQLFQAFRQADASISRRHGGTGLGLVITQKLVKEMGGDICFHSQLNRGSTFWFHITLDLNEGMLSLAPSLPDLSGKTLAYIESNPTAAQATLNMLSITQLVITHSPTLGQLPPGHYDFLLAGVPIPFRDNMAQHEDKLLASLKLADRVILALPCQAQIDAELLKQQGALGCLIKPITSTRLFPLLRMEAPARLTAQPERKRLPLTVMAVDDNPANLKLIGTLLGEQVEKTLLCESGEEALALARDNVLDLILMDIQMPKMDGIHASELIRQLPHHNSTPIVAVTAHAASGEREHLLQAGMDDYLAKPIDEKMLTRVLSRYHSGDVENAIADDAPLSLDWPLALRQAANKPDLARDLLQMLLDFLPQVRERVQALLDGQHDDEILDLVHKLHGSCSYSGVPRLKQLCFYLERQLRQGITNDELEPEWLELLDEIELVIHAARAHLAQPA</sequence>
<evidence type="ECO:0000313" key="29">
    <source>
        <dbReference type="Proteomes" id="UP001275057"/>
    </source>
</evidence>
<keyword evidence="16" id="KW-0175">Coiled coil</keyword>
<keyword evidence="10" id="KW-0067">ATP-binding</keyword>
<evidence type="ECO:0000313" key="25">
    <source>
        <dbReference type="EMBL" id="PYA66777.1"/>
    </source>
</evidence>
<dbReference type="InterPro" id="IPR036641">
    <property type="entry name" value="HPT_dom_sf"/>
</dbReference>
<dbReference type="EC" id="2.7.13.3" evidence="3"/>
<keyword evidence="8" id="KW-0547">Nucleotide-binding</keyword>
<keyword evidence="11 17" id="KW-1133">Transmembrane helix</keyword>
<dbReference type="PROSITE" id="PS50109">
    <property type="entry name" value="HIS_KIN"/>
    <property type="match status" value="1"/>
</dbReference>
<feature type="modified residue" description="4-aspartylphosphate" evidence="15">
    <location>
        <position position="714"/>
    </location>
</feature>
<dbReference type="Gene3D" id="3.30.565.10">
    <property type="entry name" value="Histidine kinase-like ATPase, C-terminal domain"/>
    <property type="match status" value="1"/>
</dbReference>
<feature type="domain" description="Histidine kinase" evidence="18">
    <location>
        <begin position="298"/>
        <end position="519"/>
    </location>
</feature>
<reference evidence="23 29" key="7">
    <citation type="submission" date="2023-11" db="EMBL/GenBank/DDBJ databases">
        <title>Detection of rare carbapenemases in Enterobacterales - comparison of two colorimetric and two CIM-based carbapenemase assays.</title>
        <authorList>
            <person name="Schaffarczyk L."/>
            <person name="Noster J."/>
            <person name="Stelzer Y."/>
            <person name="Sattler J."/>
            <person name="Gatermann S."/>
            <person name="Hamprecht A."/>
        </authorList>
    </citation>
    <scope>NUCLEOTIDE SEQUENCE [LARGE SCALE GENOMIC DNA]</scope>
    <source>
        <strain evidence="23 29">CIM-Carb-136</strain>
    </source>
</reference>
<reference evidence="24" key="2">
    <citation type="journal article" date="2017" name="PLoS ONE">
        <title>Genomic and phenotypic characterisation of fluoroquinolone resistance mechanisms in Enterobacteriaceae in Durban, South Africa.</title>
        <authorList>
            <person name="Osei Sekyere J."/>
            <person name="Amoako D.G."/>
        </authorList>
    </citation>
    <scope>NUCLEOTIDE SEQUENCE</scope>
    <source>
        <strain evidence="24">945174350</strain>
    </source>
</reference>
<evidence type="ECO:0000256" key="14">
    <source>
        <dbReference type="PROSITE-ProRule" id="PRU00110"/>
    </source>
</evidence>
<reference evidence="25 28" key="4">
    <citation type="submission" date="2018-06" db="EMBL/GenBank/DDBJ databases">
        <title>Serratia marcescens genome sequencing and assembly.</title>
        <authorList>
            <person name="Martins R.C.R."/>
            <person name="Perdigao-Neto L.V."/>
            <person name="Costa S.F."/>
            <person name="Levin A.S.S."/>
        </authorList>
    </citation>
    <scope>NUCLEOTIDE SEQUENCE [LARGE SCALE GENOMIC DNA]</scope>
    <source>
        <strain evidence="25 28">1283</strain>
    </source>
</reference>
<dbReference type="NCBIfam" id="NF008318">
    <property type="entry name" value="PRK11107.1"/>
    <property type="match status" value="1"/>
</dbReference>
<evidence type="ECO:0000256" key="8">
    <source>
        <dbReference type="ARBA" id="ARBA00022741"/>
    </source>
</evidence>
<evidence type="ECO:0000256" key="15">
    <source>
        <dbReference type="PROSITE-ProRule" id="PRU00169"/>
    </source>
</evidence>
<dbReference type="SUPFAM" id="SSF52172">
    <property type="entry name" value="CheY-like"/>
    <property type="match status" value="1"/>
</dbReference>
<feature type="transmembrane region" description="Helical" evidence="17">
    <location>
        <begin position="176"/>
        <end position="198"/>
    </location>
</feature>
<dbReference type="FunFam" id="1.10.287.130:FF:000003">
    <property type="entry name" value="Histidine kinase"/>
    <property type="match status" value="1"/>
</dbReference>
<evidence type="ECO:0000256" key="2">
    <source>
        <dbReference type="ARBA" id="ARBA00004651"/>
    </source>
</evidence>
<evidence type="ECO:0000313" key="23">
    <source>
        <dbReference type="EMBL" id="MDX7081424.1"/>
    </source>
</evidence>
<dbReference type="InterPro" id="IPR003661">
    <property type="entry name" value="HisK_dim/P_dom"/>
</dbReference>
<feature type="modified residue" description="Phosphohistidine" evidence="14">
    <location>
        <position position="848"/>
    </location>
</feature>
<dbReference type="CDD" id="cd00088">
    <property type="entry name" value="HPT"/>
    <property type="match status" value="1"/>
</dbReference>
<dbReference type="Pfam" id="PF09984">
    <property type="entry name" value="sCache_4"/>
    <property type="match status" value="1"/>
</dbReference>
<dbReference type="PROSITE" id="PS50894">
    <property type="entry name" value="HPT"/>
    <property type="match status" value="1"/>
</dbReference>
<evidence type="ECO:0000259" key="20">
    <source>
        <dbReference type="PROSITE" id="PS50885"/>
    </source>
</evidence>
<dbReference type="Gene3D" id="1.20.120.160">
    <property type="entry name" value="HPT domain"/>
    <property type="match status" value="1"/>
</dbReference>
<dbReference type="CDD" id="cd16922">
    <property type="entry name" value="HATPase_EvgS-ArcB-TorS-like"/>
    <property type="match status" value="1"/>
</dbReference>
<dbReference type="RefSeq" id="WP_038873538.1">
    <property type="nucleotide sequence ID" value="NZ_CABMHU010000026.1"/>
</dbReference>
<reference evidence="26" key="1">
    <citation type="submission" date="2016-04" db="EMBL/GenBank/DDBJ databases">
        <authorList>
            <person name="Osei Sekyere J."/>
            <person name="Sivertsen A."/>
            <person name="Pedersen A.T."/>
            <person name="Sundsfjord A."/>
        </authorList>
    </citation>
    <scope>NUCLEOTIDE SEQUENCE [LARGE SCALE GENOMIC DNA]</scope>
    <source>
        <strain evidence="26">945174350</strain>
    </source>
</reference>
<protein>
    <recommendedName>
        <fullName evidence="3">histidine kinase</fullName>
        <ecNumber evidence="3">2.7.13.3</ecNumber>
    </recommendedName>
</protein>
<dbReference type="EMBL" id="CP029449">
    <property type="protein sequence ID" value="AWL68197.1"/>
    <property type="molecule type" value="Genomic_DNA"/>
</dbReference>
<evidence type="ECO:0000256" key="6">
    <source>
        <dbReference type="ARBA" id="ARBA00022679"/>
    </source>
</evidence>
<keyword evidence="12" id="KW-0902">Two-component regulatory system</keyword>
<dbReference type="PRINTS" id="PR00344">
    <property type="entry name" value="BCTRLSENSOR"/>
</dbReference>
<dbReference type="CDD" id="cd00082">
    <property type="entry name" value="HisKA"/>
    <property type="match status" value="1"/>
</dbReference>
<evidence type="ECO:0000256" key="10">
    <source>
        <dbReference type="ARBA" id="ARBA00022840"/>
    </source>
</evidence>
<dbReference type="EMBL" id="QJQB01000305">
    <property type="protein sequence ID" value="PYA66777.1"/>
    <property type="molecule type" value="Genomic_DNA"/>
</dbReference>
<dbReference type="AlphaFoldDB" id="A0A0G3SKY6"/>
<evidence type="ECO:0000256" key="3">
    <source>
        <dbReference type="ARBA" id="ARBA00012438"/>
    </source>
</evidence>
<dbReference type="GO" id="GO:0005886">
    <property type="term" value="C:plasma membrane"/>
    <property type="evidence" value="ECO:0007669"/>
    <property type="project" value="UniProtKB-SubCell"/>
</dbReference>
<dbReference type="Pfam" id="PF00072">
    <property type="entry name" value="Response_reg"/>
    <property type="match status" value="1"/>
</dbReference>
<evidence type="ECO:0000313" key="24">
    <source>
        <dbReference type="EMBL" id="OCO79328.1"/>
    </source>
</evidence>
<dbReference type="CDD" id="cd17546">
    <property type="entry name" value="REC_hyHK_CKI1_RcsC-like"/>
    <property type="match status" value="1"/>
</dbReference>
<dbReference type="SMART" id="SM00387">
    <property type="entry name" value="HATPase_c"/>
    <property type="match status" value="1"/>
</dbReference>
<dbReference type="InterPro" id="IPR001789">
    <property type="entry name" value="Sig_transdc_resp-reg_receiver"/>
</dbReference>
<evidence type="ECO:0000256" key="17">
    <source>
        <dbReference type="SAM" id="Phobius"/>
    </source>
</evidence>
<dbReference type="EMBL" id="LJEX02000158">
    <property type="protein sequence ID" value="OCO79328.1"/>
    <property type="molecule type" value="Genomic_DNA"/>
</dbReference>
<gene>
    <name evidence="23" type="primary">barA</name>
    <name evidence="24" type="ORF">AN695_0207920</name>
    <name evidence="22" type="ORF">DKC05_11275</name>
    <name evidence="25" type="ORF">DMW51_13165</name>
    <name evidence="23" type="ORF">SJ435_03385</name>
</gene>
<keyword evidence="28" id="KW-1185">Reference proteome</keyword>
<evidence type="ECO:0000256" key="4">
    <source>
        <dbReference type="ARBA" id="ARBA00022475"/>
    </source>
</evidence>
<dbReference type="SUPFAM" id="SSF47226">
    <property type="entry name" value="Histidine-containing phosphotransfer domain, HPT domain"/>
    <property type="match status" value="1"/>
</dbReference>
<keyword evidence="5 15" id="KW-0597">Phosphoprotein</keyword>
<dbReference type="InterPro" id="IPR003594">
    <property type="entry name" value="HATPase_dom"/>
</dbReference>
<evidence type="ECO:0000256" key="7">
    <source>
        <dbReference type="ARBA" id="ARBA00022692"/>
    </source>
</evidence>
<dbReference type="Gene3D" id="6.10.340.10">
    <property type="match status" value="1"/>
</dbReference>
<dbReference type="InterPro" id="IPR004358">
    <property type="entry name" value="Sig_transdc_His_kin-like_C"/>
</dbReference>